<name>A0A7W8A8N4_9ACTN</name>
<comment type="caution">
    <text evidence="5">The sequence shown here is derived from an EMBL/GenBank/DDBJ whole genome shotgun (WGS) entry which is preliminary data.</text>
</comment>
<dbReference type="InterPro" id="IPR016032">
    <property type="entry name" value="Sig_transdc_resp-reg_C-effctor"/>
</dbReference>
<dbReference type="InterPro" id="IPR011990">
    <property type="entry name" value="TPR-like_helical_dom_sf"/>
</dbReference>
<dbReference type="Gene3D" id="1.10.10.10">
    <property type="entry name" value="Winged helix-like DNA-binding domain superfamily/Winged helix DNA-binding domain"/>
    <property type="match status" value="1"/>
</dbReference>
<dbReference type="PANTHER" id="PTHR47691">
    <property type="entry name" value="REGULATOR-RELATED"/>
    <property type="match status" value="1"/>
</dbReference>
<keyword evidence="2 3" id="KW-0238">DNA-binding</keyword>
<dbReference type="SMART" id="SM00862">
    <property type="entry name" value="Trans_reg_C"/>
    <property type="match status" value="1"/>
</dbReference>
<evidence type="ECO:0000256" key="3">
    <source>
        <dbReference type="PROSITE-ProRule" id="PRU01091"/>
    </source>
</evidence>
<dbReference type="CDD" id="cd15831">
    <property type="entry name" value="BTAD"/>
    <property type="match status" value="1"/>
</dbReference>
<feature type="domain" description="OmpR/PhoB-type" evidence="4">
    <location>
        <begin position="1"/>
        <end position="86"/>
    </location>
</feature>
<sequence>MRITILGPLAAGSATIGGTRLRWLLARLALAGGRAVTVEELTDALWPEAVPADPANAVQSLVSRLRRALPSPSALESVPGGYRLTAVTDAAEFEQLVRQAAATPDPATSATLLRQALELWHGPALADVTAAPFATGHAARLEESRLSAIEDLAEADLTLADLRGAPGLSELVARLSELTVRHPLRERLHATRIRALHAAGRTAEALAAYEHLRHALADELGADPGPDLRALHLDLLRATPSPPPRTNLRAPLTSFVGRTTEIDRILGQLRHHRLVTLVGPGGAGKTRLATTVAALVLDPDRTPADDLREGAWVVELAAVSDPGDVAPAVQAVLGAAPPLRPPSDTMGRLAEALSGGPVLLVLDNCEHLLDAAARLADDLLGRCPELTVLATSREPLGIAGEALSPVGPLPLDLAARLFVERAAAADPSFEPGPQVAEICRRLDGLPLAIELAAARLRSLTLSQVAERLDDRFALLTGGSRTSLPRHQTLRAVVAWSWDLADDGERALAERLSVFPGTFDAAAAGCVGASLDALAALVDKSLLQQAPGGRYRMLETIREFALERLVADGGAVAARDAHAAYFLRLAETAEPHLRGGGQREWINRLIGEHDNLLAALHHAAAREDADTAVRLAAALGQFWMTWGNNSDSVGWLRMALAVPGPAPARARTIATAVFLTNSAFGGTANGPGEVLEGIQELIDAIDPDDDHPLLALIEPALGLFTDDDALGLAAVERNLHHPDPWTRAVLRMARGALLENRGDTRGMRADLLVAEAELAALGEHWARSQALTILAGSHVLLGEFDRAVTALETAIELIRALDSANATGHQRVWLAGARILRGEVARGQAELRELADTPPRGWNASSVAFAQLELGDLARREGDLTEAARLYATSSRTIERLPVVAPQFHALIQAQRAHLSAELGDVTDATRRVRDAVEEALSVKDMPVLATIGVGAAAVWAARGEAARAARVLGATEQLRGLPAVHHPDVIALSARLRAELGEAAFDKEYAEGRDLTREQAVSQVRDLG</sequence>
<dbReference type="GO" id="GO:0006355">
    <property type="term" value="P:regulation of DNA-templated transcription"/>
    <property type="evidence" value="ECO:0007669"/>
    <property type="project" value="InterPro"/>
</dbReference>
<dbReference type="Gene3D" id="1.25.40.10">
    <property type="entry name" value="Tetratricopeptide repeat domain"/>
    <property type="match status" value="2"/>
</dbReference>
<dbReference type="InterPro" id="IPR001867">
    <property type="entry name" value="OmpR/PhoB-type_DNA-bd"/>
</dbReference>
<protein>
    <submittedName>
        <fullName evidence="5">Putative ATPase/DNA-binding SARP family transcriptional activator</fullName>
    </submittedName>
</protein>
<dbReference type="RefSeq" id="WP_184969117.1">
    <property type="nucleotide sequence ID" value="NZ_JACHIN010000011.1"/>
</dbReference>
<dbReference type="SUPFAM" id="SSF48452">
    <property type="entry name" value="TPR-like"/>
    <property type="match status" value="2"/>
</dbReference>
<dbReference type="Proteomes" id="UP000568380">
    <property type="component" value="Unassembled WGS sequence"/>
</dbReference>
<dbReference type="InterPro" id="IPR027417">
    <property type="entry name" value="P-loop_NTPase"/>
</dbReference>
<dbReference type="SMART" id="SM01043">
    <property type="entry name" value="BTAD"/>
    <property type="match status" value="1"/>
</dbReference>
<dbReference type="EMBL" id="JACHIN010000011">
    <property type="protein sequence ID" value="MBB5081600.1"/>
    <property type="molecule type" value="Genomic_DNA"/>
</dbReference>
<dbReference type="GO" id="GO:0000160">
    <property type="term" value="P:phosphorelay signal transduction system"/>
    <property type="evidence" value="ECO:0007669"/>
    <property type="project" value="InterPro"/>
</dbReference>
<dbReference type="InterPro" id="IPR005158">
    <property type="entry name" value="BTAD"/>
</dbReference>
<dbReference type="Pfam" id="PF00486">
    <property type="entry name" value="Trans_reg_C"/>
    <property type="match status" value="1"/>
</dbReference>
<dbReference type="InterPro" id="IPR036388">
    <property type="entry name" value="WH-like_DNA-bd_sf"/>
</dbReference>
<dbReference type="PANTHER" id="PTHR47691:SF3">
    <property type="entry name" value="HTH-TYPE TRANSCRIPTIONAL REGULATOR RV0890C-RELATED"/>
    <property type="match status" value="1"/>
</dbReference>
<dbReference type="PROSITE" id="PS51755">
    <property type="entry name" value="OMPR_PHOB"/>
    <property type="match status" value="1"/>
</dbReference>
<keyword evidence="6" id="KW-1185">Reference proteome</keyword>
<reference evidence="5 6" key="1">
    <citation type="submission" date="2020-08" db="EMBL/GenBank/DDBJ databases">
        <title>Genomic Encyclopedia of Type Strains, Phase IV (KMG-IV): sequencing the most valuable type-strain genomes for metagenomic binning, comparative biology and taxonomic classification.</title>
        <authorList>
            <person name="Goeker M."/>
        </authorList>
    </citation>
    <scope>NUCLEOTIDE SEQUENCE [LARGE SCALE GENOMIC DNA]</scope>
    <source>
        <strain evidence="5 6">DSM 45385</strain>
    </source>
</reference>
<dbReference type="AlphaFoldDB" id="A0A7W8A8N4"/>
<evidence type="ECO:0000256" key="2">
    <source>
        <dbReference type="ARBA" id="ARBA00023125"/>
    </source>
</evidence>
<evidence type="ECO:0000259" key="4">
    <source>
        <dbReference type="PROSITE" id="PS51755"/>
    </source>
</evidence>
<dbReference type="GO" id="GO:0003677">
    <property type="term" value="F:DNA binding"/>
    <property type="evidence" value="ECO:0007669"/>
    <property type="project" value="UniProtKB-UniRule"/>
</dbReference>
<evidence type="ECO:0000313" key="6">
    <source>
        <dbReference type="Proteomes" id="UP000568380"/>
    </source>
</evidence>
<organism evidence="5 6">
    <name type="scientific">Nonomuraea endophytica</name>
    <dbReference type="NCBI Taxonomy" id="714136"/>
    <lineage>
        <taxon>Bacteria</taxon>
        <taxon>Bacillati</taxon>
        <taxon>Actinomycetota</taxon>
        <taxon>Actinomycetes</taxon>
        <taxon>Streptosporangiales</taxon>
        <taxon>Streptosporangiaceae</taxon>
        <taxon>Nonomuraea</taxon>
    </lineage>
</organism>
<dbReference type="SUPFAM" id="SSF46894">
    <property type="entry name" value="C-terminal effector domain of the bipartite response regulators"/>
    <property type="match status" value="1"/>
</dbReference>
<dbReference type="PRINTS" id="PR00364">
    <property type="entry name" value="DISEASERSIST"/>
</dbReference>
<proteinExistence type="inferred from homology"/>
<comment type="similarity">
    <text evidence="1">Belongs to the AfsR/DnrI/RedD regulatory family.</text>
</comment>
<accession>A0A7W8A8N4</accession>
<dbReference type="SUPFAM" id="SSF52540">
    <property type="entry name" value="P-loop containing nucleoside triphosphate hydrolases"/>
    <property type="match status" value="1"/>
</dbReference>
<evidence type="ECO:0000256" key="1">
    <source>
        <dbReference type="ARBA" id="ARBA00005820"/>
    </source>
</evidence>
<feature type="DNA-binding region" description="OmpR/PhoB-type" evidence="3">
    <location>
        <begin position="1"/>
        <end position="86"/>
    </location>
</feature>
<evidence type="ECO:0000313" key="5">
    <source>
        <dbReference type="EMBL" id="MBB5081600.1"/>
    </source>
</evidence>
<gene>
    <name evidence="5" type="ORF">HNR40_007095</name>
</gene>
<dbReference type="Pfam" id="PF03704">
    <property type="entry name" value="BTAD"/>
    <property type="match status" value="1"/>
</dbReference>